<sequence length="46" mass="4710">ETESSQTWVIPSGGGVVRNMMATSAGDLVLACSGVNRVALVETSDN</sequence>
<proteinExistence type="predicted"/>
<protein>
    <submittedName>
        <fullName evidence="1">Uncharacterized protein</fullName>
    </submittedName>
</protein>
<evidence type="ECO:0000313" key="1">
    <source>
        <dbReference type="EMBL" id="SVB32704.1"/>
    </source>
</evidence>
<gene>
    <name evidence="1" type="ORF">METZ01_LOCUS185558</name>
</gene>
<name>A0A382D3U3_9ZZZZ</name>
<dbReference type="AlphaFoldDB" id="A0A382D3U3"/>
<organism evidence="1">
    <name type="scientific">marine metagenome</name>
    <dbReference type="NCBI Taxonomy" id="408172"/>
    <lineage>
        <taxon>unclassified sequences</taxon>
        <taxon>metagenomes</taxon>
        <taxon>ecological metagenomes</taxon>
    </lineage>
</organism>
<reference evidence="1" key="1">
    <citation type="submission" date="2018-05" db="EMBL/GenBank/DDBJ databases">
        <authorList>
            <person name="Lanie J.A."/>
            <person name="Ng W.-L."/>
            <person name="Kazmierczak K.M."/>
            <person name="Andrzejewski T.M."/>
            <person name="Davidsen T.M."/>
            <person name="Wayne K.J."/>
            <person name="Tettelin H."/>
            <person name="Glass J.I."/>
            <person name="Rusch D."/>
            <person name="Podicherti R."/>
            <person name="Tsui H.-C.T."/>
            <person name="Winkler M.E."/>
        </authorList>
    </citation>
    <scope>NUCLEOTIDE SEQUENCE</scope>
</reference>
<dbReference type="EMBL" id="UINC01037350">
    <property type="protein sequence ID" value="SVB32704.1"/>
    <property type="molecule type" value="Genomic_DNA"/>
</dbReference>
<feature type="non-terminal residue" evidence="1">
    <location>
        <position position="1"/>
    </location>
</feature>
<accession>A0A382D3U3</accession>